<dbReference type="PRINTS" id="PR00320">
    <property type="entry name" value="GPROTEINBRPT"/>
</dbReference>
<feature type="region of interest" description="Disordered" evidence="7">
    <location>
        <begin position="483"/>
        <end position="506"/>
    </location>
</feature>
<keyword evidence="3" id="KW-0677">Repeat</keyword>
<dbReference type="InterPro" id="IPR001680">
    <property type="entry name" value="WD40_rpt"/>
</dbReference>
<dbReference type="PANTHER" id="PTHR22852">
    <property type="entry name" value="LETHAL 2 DENTICLELESS PROTEIN RETINOIC ACID-REGULATED NUCLEAR MATRIX-ASSOCIATED PROTEIN"/>
    <property type="match status" value="1"/>
</dbReference>
<comment type="pathway">
    <text evidence="1">Protein modification; protein ubiquitination.</text>
</comment>
<keyword evidence="2 6" id="KW-0853">WD repeat</keyword>
<feature type="repeat" description="WD" evidence="6">
    <location>
        <begin position="105"/>
        <end position="139"/>
    </location>
</feature>
<evidence type="ECO:0000313" key="8">
    <source>
        <dbReference type="EMBL" id="CAK9220473.1"/>
    </source>
</evidence>
<dbReference type="PANTHER" id="PTHR22852:SF0">
    <property type="entry name" value="DENTICLELESS PROTEIN HOMOLOG"/>
    <property type="match status" value="1"/>
</dbReference>
<feature type="repeat" description="WD" evidence="6">
    <location>
        <begin position="362"/>
        <end position="404"/>
    </location>
</feature>
<dbReference type="Proteomes" id="UP001497512">
    <property type="component" value="Chromosome 3"/>
</dbReference>
<dbReference type="Gene3D" id="2.130.10.10">
    <property type="entry name" value="YVTN repeat-like/Quinoprotein amine dehydrogenase"/>
    <property type="match status" value="2"/>
</dbReference>
<gene>
    <name evidence="8" type="ORF">CSSPTR1EN2_LOCUS15474</name>
</gene>
<evidence type="ECO:0008006" key="10">
    <source>
        <dbReference type="Google" id="ProtNLM"/>
    </source>
</evidence>
<protein>
    <recommendedName>
        <fullName evidence="10">Denticleless protein-like protein</fullName>
    </recommendedName>
</protein>
<dbReference type="InterPro" id="IPR036322">
    <property type="entry name" value="WD40_repeat_dom_sf"/>
</dbReference>
<keyword evidence="9" id="KW-1185">Reference proteome</keyword>
<dbReference type="CDD" id="cd00200">
    <property type="entry name" value="WD40"/>
    <property type="match status" value="1"/>
</dbReference>
<dbReference type="SMART" id="SM00320">
    <property type="entry name" value="WD40"/>
    <property type="match status" value="7"/>
</dbReference>
<evidence type="ECO:0000256" key="6">
    <source>
        <dbReference type="PROSITE-ProRule" id="PRU00221"/>
    </source>
</evidence>
<dbReference type="InterPro" id="IPR019775">
    <property type="entry name" value="WD40_repeat_CS"/>
</dbReference>
<name>A0ABP0UG52_9BRYO</name>
<sequence length="515" mass="56665">MYYGDKDHGSSSSLFQALRMRELQPFKVKGRPSVRGLASDGECAGSGVLTLDHTGSFPPAPPLAISYAKKRGELNLLAVADEEGYVSIFNTAIVWLAENCQWKVWMAHMNAIFDLSWMRDDTHMLTASGDQMIKLWNVEACVSVGVMKGHSGSVKSLCVHPSHQDLLVSGSRDGSVAFWDVRSSDSSSTGGHEHAYRPVATIKDTHVPHRSKHVRRRKGGMHSVTAVLYQQDERVLATAGAVDGVVKFWDTRSLKCPVAQTPVPQSELHEGIKVGRVHGISGLSQDPTSSRIIASCTDSKIYMYNGAHPEKGVISSFSGHVVGSFYVKVAFSPDGGHILSGSSNEDAYIWQVDRPHDAPVVLKGHTGEVTAVDWCPTSFCKIATCSDDCTIRVWTMKEMQFVHQQESPIVCHRHRISAHPISLDLATSVRNYPENQQSTENSKAVKKVWDQPILAMGEKPTGLEGFQRSPLMERKVNTLCPVHTSDSSKAMTSVGERPSKSSKRLRTLRDYFPIN</sequence>
<dbReference type="EMBL" id="OZ019895">
    <property type="protein sequence ID" value="CAK9220473.1"/>
    <property type="molecule type" value="Genomic_DNA"/>
</dbReference>
<comment type="similarity">
    <text evidence="5">Belongs to the WD repeat cdt2 family.</text>
</comment>
<evidence type="ECO:0000256" key="3">
    <source>
        <dbReference type="ARBA" id="ARBA00022737"/>
    </source>
</evidence>
<dbReference type="PROSITE" id="PS50082">
    <property type="entry name" value="WD_REPEATS_2"/>
    <property type="match status" value="4"/>
</dbReference>
<dbReference type="PROSITE" id="PS50294">
    <property type="entry name" value="WD_REPEATS_REGION"/>
    <property type="match status" value="3"/>
</dbReference>
<feature type="repeat" description="WD" evidence="6">
    <location>
        <begin position="329"/>
        <end position="353"/>
    </location>
</feature>
<dbReference type="PROSITE" id="PS00678">
    <property type="entry name" value="WD_REPEATS_1"/>
    <property type="match status" value="2"/>
</dbReference>
<dbReference type="InterPro" id="IPR015943">
    <property type="entry name" value="WD40/YVTN_repeat-like_dom_sf"/>
</dbReference>
<evidence type="ECO:0000256" key="1">
    <source>
        <dbReference type="ARBA" id="ARBA00004906"/>
    </source>
</evidence>
<dbReference type="Pfam" id="PF00400">
    <property type="entry name" value="WD40"/>
    <property type="match status" value="5"/>
</dbReference>
<dbReference type="SUPFAM" id="SSF50978">
    <property type="entry name" value="WD40 repeat-like"/>
    <property type="match status" value="1"/>
</dbReference>
<organism evidence="8 9">
    <name type="scientific">Sphagnum troendelagicum</name>
    <dbReference type="NCBI Taxonomy" id="128251"/>
    <lineage>
        <taxon>Eukaryota</taxon>
        <taxon>Viridiplantae</taxon>
        <taxon>Streptophyta</taxon>
        <taxon>Embryophyta</taxon>
        <taxon>Bryophyta</taxon>
        <taxon>Sphagnophytina</taxon>
        <taxon>Sphagnopsida</taxon>
        <taxon>Sphagnales</taxon>
        <taxon>Sphagnaceae</taxon>
        <taxon>Sphagnum</taxon>
    </lineage>
</organism>
<evidence type="ECO:0000256" key="7">
    <source>
        <dbReference type="SAM" id="MobiDB-lite"/>
    </source>
</evidence>
<evidence type="ECO:0000256" key="2">
    <source>
        <dbReference type="ARBA" id="ARBA00022574"/>
    </source>
</evidence>
<evidence type="ECO:0000313" key="9">
    <source>
        <dbReference type="Proteomes" id="UP001497512"/>
    </source>
</evidence>
<evidence type="ECO:0000256" key="4">
    <source>
        <dbReference type="ARBA" id="ARBA00022786"/>
    </source>
</evidence>
<proteinExistence type="inferred from homology"/>
<dbReference type="InterPro" id="IPR051865">
    <property type="entry name" value="WD-repeat_CDT2_adapter"/>
</dbReference>
<reference evidence="8" key="1">
    <citation type="submission" date="2024-02" db="EMBL/GenBank/DDBJ databases">
        <authorList>
            <consortium name="ELIXIR-Norway"/>
            <consortium name="Elixir Norway"/>
        </authorList>
    </citation>
    <scope>NUCLEOTIDE SEQUENCE</scope>
</reference>
<keyword evidence="4" id="KW-0833">Ubl conjugation pathway</keyword>
<evidence type="ECO:0000256" key="5">
    <source>
        <dbReference type="ARBA" id="ARBA00038344"/>
    </source>
</evidence>
<accession>A0ABP0UG52</accession>
<dbReference type="InterPro" id="IPR020472">
    <property type="entry name" value="WD40_PAC1"/>
</dbReference>
<feature type="repeat" description="WD" evidence="6">
    <location>
        <begin position="147"/>
        <end position="189"/>
    </location>
</feature>